<evidence type="ECO:0000259" key="5">
    <source>
        <dbReference type="PROSITE" id="PS51503"/>
    </source>
</evidence>
<keyword evidence="3 4" id="KW-0472">Membrane</keyword>
<evidence type="ECO:0000313" key="7">
    <source>
        <dbReference type="Proteomes" id="UP001157355"/>
    </source>
</evidence>
<dbReference type="NCBIfam" id="NF033233">
    <property type="entry name" value="twin_helix"/>
    <property type="match status" value="1"/>
</dbReference>
<dbReference type="PROSITE" id="PS51503">
    <property type="entry name" value="HIG1"/>
    <property type="match status" value="1"/>
</dbReference>
<feature type="transmembrane region" description="Helical" evidence="4">
    <location>
        <begin position="6"/>
        <end position="25"/>
    </location>
</feature>
<dbReference type="InterPro" id="IPR007667">
    <property type="entry name" value="Hypoxia_induced_domain"/>
</dbReference>
<dbReference type="Proteomes" id="UP001157355">
    <property type="component" value="Unassembled WGS sequence"/>
</dbReference>
<feature type="transmembrane region" description="Helical" evidence="4">
    <location>
        <begin position="45"/>
        <end position="63"/>
    </location>
</feature>
<evidence type="ECO:0000313" key="6">
    <source>
        <dbReference type="EMBL" id="GLS85375.1"/>
    </source>
</evidence>
<name>A0AA37U015_9RHOB</name>
<comment type="caution">
    <text evidence="6">The sequence shown here is derived from an EMBL/GenBank/DDBJ whole genome shotgun (WGS) entry which is preliminary data.</text>
</comment>
<dbReference type="AlphaFoldDB" id="A0AA37U015"/>
<evidence type="ECO:0000256" key="4">
    <source>
        <dbReference type="SAM" id="Phobius"/>
    </source>
</evidence>
<sequence>MPSDPIFIIGILACFLVLIILMIGIGSFAKGGDFNRKHSNRLMRYRIIAQAGAVIIIVGYAYYRSRGGN</sequence>
<evidence type="ECO:0000256" key="1">
    <source>
        <dbReference type="ARBA" id="ARBA00022692"/>
    </source>
</evidence>
<reference evidence="6 7" key="1">
    <citation type="journal article" date="2014" name="Int. J. Syst. Evol. Microbiol.">
        <title>Complete genome sequence of Corynebacterium casei LMG S-19264T (=DSM 44701T), isolated from a smear-ripened cheese.</title>
        <authorList>
            <consortium name="US DOE Joint Genome Institute (JGI-PGF)"/>
            <person name="Walter F."/>
            <person name="Albersmeier A."/>
            <person name="Kalinowski J."/>
            <person name="Ruckert C."/>
        </authorList>
    </citation>
    <scope>NUCLEOTIDE SEQUENCE [LARGE SCALE GENOMIC DNA]</scope>
    <source>
        <strain evidence="6 7">NBRC 111766</strain>
    </source>
</reference>
<gene>
    <name evidence="6" type="ORF">GCM10010873_03480</name>
</gene>
<dbReference type="Pfam" id="PF04588">
    <property type="entry name" value="HIG_1_N"/>
    <property type="match status" value="1"/>
</dbReference>
<evidence type="ECO:0000256" key="2">
    <source>
        <dbReference type="ARBA" id="ARBA00022989"/>
    </source>
</evidence>
<protein>
    <recommendedName>
        <fullName evidence="5">HIG1 domain-containing protein</fullName>
    </recommendedName>
</protein>
<dbReference type="EMBL" id="BSPP01000002">
    <property type="protein sequence ID" value="GLS85375.1"/>
    <property type="molecule type" value="Genomic_DNA"/>
</dbReference>
<dbReference type="RefSeq" id="WP_284323597.1">
    <property type="nucleotide sequence ID" value="NZ_BSPP01000002.1"/>
</dbReference>
<keyword evidence="7" id="KW-1185">Reference proteome</keyword>
<proteinExistence type="predicted"/>
<organism evidence="6 7">
    <name type="scientific">Cypionkella aquatica</name>
    <dbReference type="NCBI Taxonomy" id="1756042"/>
    <lineage>
        <taxon>Bacteria</taxon>
        <taxon>Pseudomonadati</taxon>
        <taxon>Pseudomonadota</taxon>
        <taxon>Alphaproteobacteria</taxon>
        <taxon>Rhodobacterales</taxon>
        <taxon>Paracoccaceae</taxon>
        <taxon>Cypionkella</taxon>
    </lineage>
</organism>
<keyword evidence="1 4" id="KW-0812">Transmembrane</keyword>
<dbReference type="Gene3D" id="6.10.140.1320">
    <property type="match status" value="1"/>
</dbReference>
<feature type="domain" description="HIG1" evidence="5">
    <location>
        <begin position="1"/>
        <end position="69"/>
    </location>
</feature>
<accession>A0AA37U015</accession>
<evidence type="ECO:0000256" key="3">
    <source>
        <dbReference type="ARBA" id="ARBA00023136"/>
    </source>
</evidence>
<keyword evidence="2 4" id="KW-1133">Transmembrane helix</keyword>